<keyword evidence="1" id="KW-0472">Membrane</keyword>
<feature type="transmembrane region" description="Helical" evidence="1">
    <location>
        <begin position="210"/>
        <end position="233"/>
    </location>
</feature>
<dbReference type="PANTHER" id="PTHR40076:SF1">
    <property type="entry name" value="MEMBRANE PROTEIN"/>
    <property type="match status" value="1"/>
</dbReference>
<dbReference type="EMBL" id="VSSQ01006271">
    <property type="protein sequence ID" value="MPM32107.1"/>
    <property type="molecule type" value="Genomic_DNA"/>
</dbReference>
<evidence type="ECO:0000313" key="2">
    <source>
        <dbReference type="EMBL" id="MPM32107.1"/>
    </source>
</evidence>
<dbReference type="Pfam" id="PF06161">
    <property type="entry name" value="DUF975"/>
    <property type="match status" value="1"/>
</dbReference>
<evidence type="ECO:0000256" key="1">
    <source>
        <dbReference type="SAM" id="Phobius"/>
    </source>
</evidence>
<feature type="transmembrane region" description="Helical" evidence="1">
    <location>
        <begin position="167"/>
        <end position="190"/>
    </location>
</feature>
<dbReference type="PANTHER" id="PTHR40076">
    <property type="entry name" value="MEMBRANE PROTEIN-RELATED"/>
    <property type="match status" value="1"/>
</dbReference>
<proteinExistence type="predicted"/>
<name>A0A644YUV2_9ZZZZ</name>
<accession>A0A644YUV2</accession>
<feature type="transmembrane region" description="Helical" evidence="1">
    <location>
        <begin position="116"/>
        <end position="134"/>
    </location>
</feature>
<comment type="caution">
    <text evidence="2">The sequence shown here is derived from an EMBL/GenBank/DDBJ whole genome shotgun (WGS) entry which is preliminary data.</text>
</comment>
<sequence>MAELIDRPALKAEMKELLRSAQVNPKGFVGLYLLLSLALSMVDSLSSSGSPVTYGNPLGSFVSILTSLLGVVLQAGFILYCMDIRRGVRSGYLTLFDGFSFAGRVIGLAILETLFIFLWSLLFVVPGIVAAYRYRFAYLNLCENPELGCMDALELSKKQTVGYKGQLFMLDLSYLGWGLLASFPIGIWVSQASFRSASSIITGEAYITPSLAGVLVMNLLLSLWALAVELFYLPAYQCAELGYYETAKRTSGVYPISGPERQESGNEDGGLF</sequence>
<dbReference type="InterPro" id="IPR010380">
    <property type="entry name" value="DUF975"/>
</dbReference>
<gene>
    <name evidence="2" type="ORF">SDC9_78666</name>
</gene>
<protein>
    <recommendedName>
        <fullName evidence="3">DUF975 family protein</fullName>
    </recommendedName>
</protein>
<keyword evidence="1" id="KW-0812">Transmembrane</keyword>
<evidence type="ECO:0008006" key="3">
    <source>
        <dbReference type="Google" id="ProtNLM"/>
    </source>
</evidence>
<reference evidence="2" key="1">
    <citation type="submission" date="2019-08" db="EMBL/GenBank/DDBJ databases">
        <authorList>
            <person name="Kucharzyk K."/>
            <person name="Murdoch R.W."/>
            <person name="Higgins S."/>
            <person name="Loffler F."/>
        </authorList>
    </citation>
    <scope>NUCLEOTIDE SEQUENCE</scope>
</reference>
<keyword evidence="1" id="KW-1133">Transmembrane helix</keyword>
<dbReference type="AlphaFoldDB" id="A0A644YUV2"/>
<feature type="transmembrane region" description="Helical" evidence="1">
    <location>
        <begin position="58"/>
        <end position="80"/>
    </location>
</feature>
<organism evidence="2">
    <name type="scientific">bioreactor metagenome</name>
    <dbReference type="NCBI Taxonomy" id="1076179"/>
    <lineage>
        <taxon>unclassified sequences</taxon>
        <taxon>metagenomes</taxon>
        <taxon>ecological metagenomes</taxon>
    </lineage>
</organism>